<dbReference type="SUPFAM" id="SSF69279">
    <property type="entry name" value="Phage tail proteins"/>
    <property type="match status" value="2"/>
</dbReference>
<organism evidence="1 2">
    <name type="scientific">Massilia antarctica</name>
    <dbReference type="NCBI Taxonomy" id="2765360"/>
    <lineage>
        <taxon>Bacteria</taxon>
        <taxon>Pseudomonadati</taxon>
        <taxon>Pseudomonadota</taxon>
        <taxon>Betaproteobacteria</taxon>
        <taxon>Burkholderiales</taxon>
        <taxon>Oxalobacteraceae</taxon>
        <taxon>Telluria group</taxon>
        <taxon>Massilia</taxon>
    </lineage>
</organism>
<evidence type="ECO:0000313" key="2">
    <source>
        <dbReference type="Proteomes" id="UP000662888"/>
    </source>
</evidence>
<evidence type="ECO:0000313" key="1">
    <source>
        <dbReference type="EMBL" id="QPI48578.1"/>
    </source>
</evidence>
<keyword evidence="2" id="KW-1185">Reference proteome</keyword>
<gene>
    <name evidence="1" type="ORF">IV454_24070</name>
</gene>
<sequence>MTAITLQEAAATYEDFYVPRFEIKAGGKAIAPAVLRDVVQVTYNDSTTEIDSVDITVNNWDDSTRSFKYVGSERSARLSGATPEEQLQRLFEPCAGEFELKLGYGSNLSSVVKGATTSLEPTFPAGAAPTLTVRALNVLFKLRTKQYRDHWSNKKISEVAEDIGRRNDSDGKKRFPLPIRIDRTAKGKEPKLDYIAQDNQYDIDFLLLEARKIGYVVYVDLEPQGRGKAPREVLHFGPSNALHEGVPAVSYELKWGISLIDFSPKLSTANQVKSVEVKGWNRQTNKAIKKKVDLRHPDIKINRDLLHLLDQDGCKPREEVIVDEPQYTPEQAERRALAVLSEKLKQMVEATGTTVGLPDLRAGRRVRIKGLGARFSGIYFVIKTTHTINDSGYLTKFTARREQGEEGEL</sequence>
<reference evidence="1 2" key="1">
    <citation type="submission" date="2020-11" db="EMBL/GenBank/DDBJ databases">
        <authorList>
            <person name="Sun Q."/>
        </authorList>
    </citation>
    <scope>NUCLEOTIDE SEQUENCE [LARGE SCALE GENOMIC DNA]</scope>
    <source>
        <strain evidence="1 2">P8398</strain>
    </source>
</reference>
<name>A0AA48W9Y0_9BURK</name>
<dbReference type="Proteomes" id="UP000662888">
    <property type="component" value="Chromosome"/>
</dbReference>
<dbReference type="EMBL" id="CP065053">
    <property type="protein sequence ID" value="QPI48578.1"/>
    <property type="molecule type" value="Genomic_DNA"/>
</dbReference>
<dbReference type="RefSeq" id="WP_206088187.1">
    <property type="nucleotide sequence ID" value="NZ_CP065053.1"/>
</dbReference>
<accession>A0AA48W9Y0</accession>
<proteinExistence type="predicted"/>
<protein>
    <submittedName>
        <fullName evidence="1">Phage late control D family protein</fullName>
    </submittedName>
</protein>